<dbReference type="Gene3D" id="1.20.1440.60">
    <property type="entry name" value="23S rRNA-intervening sequence"/>
    <property type="match status" value="1"/>
</dbReference>
<dbReference type="InterPro" id="IPR012657">
    <property type="entry name" value="23S_rRNA-intervening_sequence"/>
</dbReference>
<dbReference type="InterPro" id="IPR036583">
    <property type="entry name" value="23S_rRNA_IVS_sf"/>
</dbReference>
<dbReference type="EMBL" id="CP036274">
    <property type="protein sequence ID" value="QDU30346.1"/>
    <property type="molecule type" value="Genomic_DNA"/>
</dbReference>
<keyword evidence="2" id="KW-1185">Reference proteome</keyword>
<dbReference type="Pfam" id="PF05635">
    <property type="entry name" value="23S_rRNA_IVP"/>
    <property type="match status" value="1"/>
</dbReference>
<name>A0A517YJE7_9BACT</name>
<organism evidence="1 2">
    <name type="scientific">Anatilimnocola aggregata</name>
    <dbReference type="NCBI Taxonomy" id="2528021"/>
    <lineage>
        <taxon>Bacteria</taxon>
        <taxon>Pseudomonadati</taxon>
        <taxon>Planctomycetota</taxon>
        <taxon>Planctomycetia</taxon>
        <taxon>Pirellulales</taxon>
        <taxon>Pirellulaceae</taxon>
        <taxon>Anatilimnocola</taxon>
    </lineage>
</organism>
<evidence type="ECO:0000313" key="1">
    <source>
        <dbReference type="EMBL" id="QDU30346.1"/>
    </source>
</evidence>
<dbReference type="NCBIfam" id="TIGR02436">
    <property type="entry name" value="four helix bundle protein"/>
    <property type="match status" value="1"/>
</dbReference>
<dbReference type="PIRSF" id="PIRSF035652">
    <property type="entry name" value="CHP02436"/>
    <property type="match status" value="1"/>
</dbReference>
<reference evidence="1 2" key="1">
    <citation type="submission" date="2019-02" db="EMBL/GenBank/DDBJ databases">
        <title>Deep-cultivation of Planctomycetes and their phenomic and genomic characterization uncovers novel biology.</title>
        <authorList>
            <person name="Wiegand S."/>
            <person name="Jogler M."/>
            <person name="Boedeker C."/>
            <person name="Pinto D."/>
            <person name="Vollmers J."/>
            <person name="Rivas-Marin E."/>
            <person name="Kohn T."/>
            <person name="Peeters S.H."/>
            <person name="Heuer A."/>
            <person name="Rast P."/>
            <person name="Oberbeckmann S."/>
            <person name="Bunk B."/>
            <person name="Jeske O."/>
            <person name="Meyerdierks A."/>
            <person name="Storesund J.E."/>
            <person name="Kallscheuer N."/>
            <person name="Luecker S."/>
            <person name="Lage O.M."/>
            <person name="Pohl T."/>
            <person name="Merkel B.J."/>
            <person name="Hornburger P."/>
            <person name="Mueller R.-W."/>
            <person name="Bruemmer F."/>
            <person name="Labrenz M."/>
            <person name="Spormann A.M."/>
            <person name="Op den Camp H."/>
            <person name="Overmann J."/>
            <person name="Amann R."/>
            <person name="Jetten M.S.M."/>
            <person name="Mascher T."/>
            <person name="Medema M.H."/>
            <person name="Devos D.P."/>
            <person name="Kaster A.-K."/>
            <person name="Ovreas L."/>
            <person name="Rohde M."/>
            <person name="Galperin M.Y."/>
            <person name="Jogler C."/>
        </authorList>
    </citation>
    <scope>NUCLEOTIDE SEQUENCE [LARGE SCALE GENOMIC DNA]</scope>
    <source>
        <strain evidence="1 2">ETA_A8</strain>
    </source>
</reference>
<evidence type="ECO:0008006" key="3">
    <source>
        <dbReference type="Google" id="ProtNLM"/>
    </source>
</evidence>
<dbReference type="PANTHER" id="PTHR38471:SF2">
    <property type="entry name" value="FOUR HELIX BUNDLE PROTEIN"/>
    <property type="match status" value="1"/>
</dbReference>
<accession>A0A517YJE7</accession>
<dbReference type="KEGG" id="aagg:ETAA8_54740"/>
<evidence type="ECO:0000313" key="2">
    <source>
        <dbReference type="Proteomes" id="UP000315017"/>
    </source>
</evidence>
<gene>
    <name evidence="1" type="ORF">ETAA8_54740</name>
</gene>
<dbReference type="RefSeq" id="WP_145095649.1">
    <property type="nucleotide sequence ID" value="NZ_CP036274.1"/>
</dbReference>
<dbReference type="OrthoDB" id="285993at2"/>
<dbReference type="AlphaFoldDB" id="A0A517YJE7"/>
<dbReference type="PANTHER" id="PTHR38471">
    <property type="entry name" value="FOUR HELIX BUNDLE PROTEIN"/>
    <property type="match status" value="1"/>
</dbReference>
<dbReference type="SUPFAM" id="SSF158446">
    <property type="entry name" value="IVS-encoded protein-like"/>
    <property type="match status" value="1"/>
</dbReference>
<sequence>MDTGESKLVDRTKQFALRVIYLVQSLPSSATSRVTGNQLLRSGTSVGANYRSARRARSRAEFCAKLGIVEEELDESLYWIELLVESKIMTQKRVDDLIHEGDEILRMIVASIVTVRKRKD</sequence>
<proteinExistence type="predicted"/>
<dbReference type="Proteomes" id="UP000315017">
    <property type="component" value="Chromosome"/>
</dbReference>
<protein>
    <recommendedName>
        <fullName evidence="3">Four helix bundle protein</fullName>
    </recommendedName>
</protein>